<dbReference type="SUPFAM" id="SSF53756">
    <property type="entry name" value="UDP-Glycosyltransferase/glycogen phosphorylase"/>
    <property type="match status" value="1"/>
</dbReference>
<name>A0A0K1PVQ4_9BACT</name>
<dbReference type="PANTHER" id="PTHR12526:SF630">
    <property type="entry name" value="GLYCOSYLTRANSFERASE"/>
    <property type="match status" value="1"/>
</dbReference>
<dbReference type="GO" id="GO:0016740">
    <property type="term" value="F:transferase activity"/>
    <property type="evidence" value="ECO:0007669"/>
    <property type="project" value="UniProtKB-KW"/>
</dbReference>
<dbReference type="EMBL" id="CP012333">
    <property type="protein sequence ID" value="AKU97461.1"/>
    <property type="molecule type" value="Genomic_DNA"/>
</dbReference>
<dbReference type="KEGG" id="llu:AKJ09_04125"/>
<evidence type="ECO:0000313" key="1">
    <source>
        <dbReference type="EMBL" id="AKU97461.1"/>
    </source>
</evidence>
<sequence>MAACLLHRGTPMSLHHPSKRSDGRPDVVCLSHLRWNFVYQRPNHLMSRYAREHRVFYVEEPIFDEAPESAGRLEFFETREPWLEIVVPHLRPGMPLQEVDASLRQLLDQLVEAARIRDPLLWLYTPMLFEPTKHLRRSGLVYDCMDELSLFRHAPPELVTRERDLISSADVVFTGGHGLWEAKRHLHPRIHPFPSSVDVDHFGQARIAMNEPEDQRVIARPRLGFFGVLDERLDIELLQGAAERKPDWQFVMVGPVVKIDPATLPRRPNIHYLGPRNYEQLPSYLAGWDVTIMPFARNESTRFISPTKTLEYLAAGKPVVSTSIRDVVRHFAAEQLVRIADSAADFVSEVEGALSERDTPRGTKRRADADAMLARTSWDRTWSRMRSLVQSALSRRHADTTEEAAPCSTI</sequence>
<dbReference type="PANTHER" id="PTHR12526">
    <property type="entry name" value="GLYCOSYLTRANSFERASE"/>
    <property type="match status" value="1"/>
</dbReference>
<dbReference type="AlphaFoldDB" id="A0A0K1PVQ4"/>
<evidence type="ECO:0000313" key="2">
    <source>
        <dbReference type="Proteomes" id="UP000064967"/>
    </source>
</evidence>
<keyword evidence="1" id="KW-0808">Transferase</keyword>
<protein>
    <submittedName>
        <fullName evidence="1">Glycosyltransferase</fullName>
    </submittedName>
</protein>
<proteinExistence type="predicted"/>
<reference evidence="1 2" key="1">
    <citation type="submission" date="2015-08" db="EMBL/GenBank/DDBJ databases">
        <authorList>
            <person name="Babu N.S."/>
            <person name="Beckwith C.J."/>
            <person name="Beseler K.G."/>
            <person name="Brison A."/>
            <person name="Carone J.V."/>
            <person name="Caskin T.P."/>
            <person name="Diamond M."/>
            <person name="Durham M.E."/>
            <person name="Foxe J.M."/>
            <person name="Go M."/>
            <person name="Henderson B.A."/>
            <person name="Jones I.B."/>
            <person name="McGettigan J.A."/>
            <person name="Micheletti S.J."/>
            <person name="Nasrallah M.E."/>
            <person name="Ortiz D."/>
            <person name="Piller C.R."/>
            <person name="Privatt S.R."/>
            <person name="Schneider S.L."/>
            <person name="Sharp S."/>
            <person name="Smith T.C."/>
            <person name="Stanton J.D."/>
            <person name="Ullery H.E."/>
            <person name="Wilson R.J."/>
            <person name="Serrano M.G."/>
            <person name="Buck G."/>
            <person name="Lee V."/>
            <person name="Wang Y."/>
            <person name="Carvalho R."/>
            <person name="Voegtly L."/>
            <person name="Shi R."/>
            <person name="Duckworth R."/>
            <person name="Johnson A."/>
            <person name="Loviza R."/>
            <person name="Walstead R."/>
            <person name="Shah Z."/>
            <person name="Kiflezghi M."/>
            <person name="Wade K."/>
            <person name="Ball S.L."/>
            <person name="Bradley K.W."/>
            <person name="Asai D.J."/>
            <person name="Bowman C.A."/>
            <person name="Russell D.A."/>
            <person name="Pope W.H."/>
            <person name="Jacobs-Sera D."/>
            <person name="Hendrix R.W."/>
            <person name="Hatfull G.F."/>
        </authorList>
    </citation>
    <scope>NUCLEOTIDE SEQUENCE [LARGE SCALE GENOMIC DNA]</scope>
    <source>
        <strain evidence="1 2">DSM 27648</strain>
    </source>
</reference>
<dbReference type="Gene3D" id="3.40.50.2000">
    <property type="entry name" value="Glycogen Phosphorylase B"/>
    <property type="match status" value="1"/>
</dbReference>
<dbReference type="CDD" id="cd04950">
    <property type="entry name" value="GT4_TuaH-like"/>
    <property type="match status" value="1"/>
</dbReference>
<dbReference type="Proteomes" id="UP000064967">
    <property type="component" value="Chromosome"/>
</dbReference>
<gene>
    <name evidence="1" type="ORF">AKJ09_04125</name>
</gene>
<organism evidence="1 2">
    <name type="scientific">Labilithrix luteola</name>
    <dbReference type="NCBI Taxonomy" id="1391654"/>
    <lineage>
        <taxon>Bacteria</taxon>
        <taxon>Pseudomonadati</taxon>
        <taxon>Myxococcota</taxon>
        <taxon>Polyangia</taxon>
        <taxon>Polyangiales</taxon>
        <taxon>Labilitrichaceae</taxon>
        <taxon>Labilithrix</taxon>
    </lineage>
</organism>
<dbReference type="Pfam" id="PF13692">
    <property type="entry name" value="Glyco_trans_1_4"/>
    <property type="match status" value="1"/>
</dbReference>
<keyword evidence="2" id="KW-1185">Reference proteome</keyword>
<dbReference type="STRING" id="1391654.AKJ09_04125"/>
<accession>A0A0K1PVQ4</accession>
<dbReference type="PATRIC" id="fig|1391654.3.peg.4182"/>